<dbReference type="AlphaFoldDB" id="A0A0D0EB66"/>
<evidence type="ECO:0000313" key="2">
    <source>
        <dbReference type="Proteomes" id="UP000054538"/>
    </source>
</evidence>
<keyword evidence="2" id="KW-1185">Reference proteome</keyword>
<organism evidence="1 2">
    <name type="scientific">Paxillus rubicundulus Ve08.2h10</name>
    <dbReference type="NCBI Taxonomy" id="930991"/>
    <lineage>
        <taxon>Eukaryota</taxon>
        <taxon>Fungi</taxon>
        <taxon>Dikarya</taxon>
        <taxon>Basidiomycota</taxon>
        <taxon>Agaricomycotina</taxon>
        <taxon>Agaricomycetes</taxon>
        <taxon>Agaricomycetidae</taxon>
        <taxon>Boletales</taxon>
        <taxon>Paxilineae</taxon>
        <taxon>Paxillaceae</taxon>
        <taxon>Paxillus</taxon>
    </lineage>
</organism>
<dbReference type="HOGENOM" id="CLU_2923291_0_0_1"/>
<name>A0A0D0EB66_9AGAM</name>
<dbReference type="InParanoid" id="A0A0D0EB66"/>
<proteinExistence type="predicted"/>
<gene>
    <name evidence="1" type="ORF">PAXRUDRAFT_825195</name>
</gene>
<dbReference type="EMBL" id="KN824948">
    <property type="protein sequence ID" value="KIK97185.1"/>
    <property type="molecule type" value="Genomic_DNA"/>
</dbReference>
<reference evidence="1 2" key="1">
    <citation type="submission" date="2014-04" db="EMBL/GenBank/DDBJ databases">
        <authorList>
            <consortium name="DOE Joint Genome Institute"/>
            <person name="Kuo A."/>
            <person name="Kohler A."/>
            <person name="Jargeat P."/>
            <person name="Nagy L.G."/>
            <person name="Floudas D."/>
            <person name="Copeland A."/>
            <person name="Barry K.W."/>
            <person name="Cichocki N."/>
            <person name="Veneault-Fourrey C."/>
            <person name="LaButti K."/>
            <person name="Lindquist E.A."/>
            <person name="Lipzen A."/>
            <person name="Lundell T."/>
            <person name="Morin E."/>
            <person name="Murat C."/>
            <person name="Sun H."/>
            <person name="Tunlid A."/>
            <person name="Henrissat B."/>
            <person name="Grigoriev I.V."/>
            <person name="Hibbett D.S."/>
            <person name="Martin F."/>
            <person name="Nordberg H.P."/>
            <person name="Cantor M.N."/>
            <person name="Hua S.X."/>
        </authorList>
    </citation>
    <scope>NUCLEOTIDE SEQUENCE [LARGE SCALE GENOMIC DNA]</scope>
    <source>
        <strain evidence="1 2">Ve08.2h10</strain>
    </source>
</reference>
<sequence>MNRDDHGLSRDSQRWVMSVHLRMGVRKLVRVEAKRQPARDVILLEVPKDSQENPAMKDKKY</sequence>
<evidence type="ECO:0000313" key="1">
    <source>
        <dbReference type="EMBL" id="KIK97185.1"/>
    </source>
</evidence>
<protein>
    <submittedName>
        <fullName evidence="1">Uncharacterized protein</fullName>
    </submittedName>
</protein>
<reference evidence="2" key="2">
    <citation type="submission" date="2015-01" db="EMBL/GenBank/DDBJ databases">
        <title>Evolutionary Origins and Diversification of the Mycorrhizal Mutualists.</title>
        <authorList>
            <consortium name="DOE Joint Genome Institute"/>
            <consortium name="Mycorrhizal Genomics Consortium"/>
            <person name="Kohler A."/>
            <person name="Kuo A."/>
            <person name="Nagy L.G."/>
            <person name="Floudas D."/>
            <person name="Copeland A."/>
            <person name="Barry K.W."/>
            <person name="Cichocki N."/>
            <person name="Veneault-Fourrey C."/>
            <person name="LaButti K."/>
            <person name="Lindquist E.A."/>
            <person name="Lipzen A."/>
            <person name="Lundell T."/>
            <person name="Morin E."/>
            <person name="Murat C."/>
            <person name="Riley R."/>
            <person name="Ohm R."/>
            <person name="Sun H."/>
            <person name="Tunlid A."/>
            <person name="Henrissat B."/>
            <person name="Grigoriev I.V."/>
            <person name="Hibbett D.S."/>
            <person name="Martin F."/>
        </authorList>
    </citation>
    <scope>NUCLEOTIDE SEQUENCE [LARGE SCALE GENOMIC DNA]</scope>
    <source>
        <strain evidence="2">Ve08.2h10</strain>
    </source>
</reference>
<dbReference type="Proteomes" id="UP000054538">
    <property type="component" value="Unassembled WGS sequence"/>
</dbReference>
<accession>A0A0D0EB66</accession>